<dbReference type="InterPro" id="IPR001347">
    <property type="entry name" value="SIS_dom"/>
</dbReference>
<dbReference type="EMBL" id="LCIR01000006">
    <property type="protein sequence ID" value="KKT59880.1"/>
    <property type="molecule type" value="Genomic_DNA"/>
</dbReference>
<comment type="caution">
    <text evidence="13">The sequence shown here is derived from an EMBL/GenBank/DDBJ whole genome shotgun (WGS) entry which is preliminary data.</text>
</comment>
<dbReference type="GO" id="GO:0006047">
    <property type="term" value="P:UDP-N-acetylglucosamine metabolic process"/>
    <property type="evidence" value="ECO:0007669"/>
    <property type="project" value="TreeGrafter"/>
</dbReference>
<protein>
    <recommendedName>
        <fullName evidence="4 10">Glutamine--fructose-6-phosphate aminotransferase [isomerizing]</fullName>
        <ecNumber evidence="3 10">2.6.1.16</ecNumber>
    </recommendedName>
    <alternativeName>
        <fullName evidence="10">D-fructose-6-phosphate amidotransferase</fullName>
    </alternativeName>
    <alternativeName>
        <fullName evidence="10">GFAT</fullName>
    </alternativeName>
    <alternativeName>
        <fullName evidence="10">Glucosamine-6-phosphate synthase</fullName>
    </alternativeName>
    <alternativeName>
        <fullName evidence="10">Hexosephosphate aminotransferase</fullName>
    </alternativeName>
    <alternativeName>
        <fullName evidence="10">L-glutamine--D-fructose-6-phosphate amidotransferase</fullName>
    </alternativeName>
</protein>
<evidence type="ECO:0000256" key="9">
    <source>
        <dbReference type="ARBA" id="ARBA00022962"/>
    </source>
</evidence>
<comment type="function">
    <text evidence="10">Catalyzes the first step in hexosamine metabolism, converting fructose-6P into glucosamine-6P using glutamine as a nitrogen source.</text>
</comment>
<dbReference type="Pfam" id="PF01380">
    <property type="entry name" value="SIS"/>
    <property type="match status" value="2"/>
</dbReference>
<evidence type="ECO:0000256" key="4">
    <source>
        <dbReference type="ARBA" id="ARBA00016090"/>
    </source>
</evidence>
<name>A0A0G1IL31_9BACT</name>
<evidence type="ECO:0000256" key="2">
    <source>
        <dbReference type="ARBA" id="ARBA00004496"/>
    </source>
</evidence>
<dbReference type="InterPro" id="IPR046348">
    <property type="entry name" value="SIS_dom_sf"/>
</dbReference>
<dbReference type="InterPro" id="IPR047084">
    <property type="entry name" value="GFAT_N"/>
</dbReference>
<evidence type="ECO:0000313" key="14">
    <source>
        <dbReference type="Proteomes" id="UP000034087"/>
    </source>
</evidence>
<evidence type="ECO:0000256" key="5">
    <source>
        <dbReference type="ARBA" id="ARBA00022490"/>
    </source>
</evidence>
<keyword evidence="9" id="KW-0315">Glutamine amidotransferase</keyword>
<dbReference type="NCBIfam" id="TIGR01135">
    <property type="entry name" value="glmS"/>
    <property type="match status" value="1"/>
</dbReference>
<comment type="catalytic activity">
    <reaction evidence="1 10">
        <text>D-fructose 6-phosphate + L-glutamine = D-glucosamine 6-phosphate + L-glutamate</text>
        <dbReference type="Rhea" id="RHEA:13237"/>
        <dbReference type="ChEBI" id="CHEBI:29985"/>
        <dbReference type="ChEBI" id="CHEBI:58359"/>
        <dbReference type="ChEBI" id="CHEBI:58725"/>
        <dbReference type="ChEBI" id="CHEBI:61527"/>
        <dbReference type="EC" id="2.6.1.16"/>
    </reaction>
</comment>
<dbReference type="PROSITE" id="PS51278">
    <property type="entry name" value="GATASE_TYPE_2"/>
    <property type="match status" value="1"/>
</dbReference>
<evidence type="ECO:0000256" key="7">
    <source>
        <dbReference type="ARBA" id="ARBA00022679"/>
    </source>
</evidence>
<evidence type="ECO:0000256" key="3">
    <source>
        <dbReference type="ARBA" id="ARBA00012916"/>
    </source>
</evidence>
<feature type="domain" description="SIS" evidence="12">
    <location>
        <begin position="299"/>
        <end position="438"/>
    </location>
</feature>
<keyword evidence="5 10" id="KW-0963">Cytoplasm</keyword>
<dbReference type="PANTHER" id="PTHR10937">
    <property type="entry name" value="GLUCOSAMINE--FRUCTOSE-6-PHOSPHATE AMINOTRANSFERASE, ISOMERIZING"/>
    <property type="match status" value="1"/>
</dbReference>
<dbReference type="SUPFAM" id="SSF56235">
    <property type="entry name" value="N-terminal nucleophile aminohydrolases (Ntn hydrolases)"/>
    <property type="match status" value="1"/>
</dbReference>
<evidence type="ECO:0000256" key="6">
    <source>
        <dbReference type="ARBA" id="ARBA00022576"/>
    </source>
</evidence>
<feature type="active site" description="Nucleophile; for GATase activity" evidence="10">
    <location>
        <position position="2"/>
    </location>
</feature>
<dbReference type="CDD" id="cd05009">
    <property type="entry name" value="SIS_GlmS_GlmD_2"/>
    <property type="match status" value="1"/>
</dbReference>
<comment type="subunit">
    <text evidence="10">Homodimer.</text>
</comment>
<dbReference type="SUPFAM" id="SSF53697">
    <property type="entry name" value="SIS domain"/>
    <property type="match status" value="1"/>
</dbReference>
<comment type="subcellular location">
    <subcellularLocation>
        <location evidence="2 10">Cytoplasm</location>
    </subcellularLocation>
</comment>
<dbReference type="AlphaFoldDB" id="A0A0G1IL31"/>
<dbReference type="InterPro" id="IPR005855">
    <property type="entry name" value="GFAT"/>
</dbReference>
<dbReference type="PATRIC" id="fig|1618645.3.peg.519"/>
<dbReference type="FunFam" id="3.40.50.10490:FF:000002">
    <property type="entry name" value="Glutamine--fructose-6-phosphate aminotransferase [isomerizing]"/>
    <property type="match status" value="1"/>
</dbReference>
<dbReference type="Pfam" id="PF13522">
    <property type="entry name" value="GATase_6"/>
    <property type="match status" value="1"/>
</dbReference>
<evidence type="ECO:0000256" key="1">
    <source>
        <dbReference type="ARBA" id="ARBA00001031"/>
    </source>
</evidence>
<dbReference type="Proteomes" id="UP000034087">
    <property type="component" value="Unassembled WGS sequence"/>
</dbReference>
<dbReference type="GO" id="GO:0006002">
    <property type="term" value="P:fructose 6-phosphate metabolic process"/>
    <property type="evidence" value="ECO:0007669"/>
    <property type="project" value="TreeGrafter"/>
</dbReference>
<dbReference type="PROSITE" id="PS51464">
    <property type="entry name" value="SIS"/>
    <property type="match status" value="2"/>
</dbReference>
<keyword evidence="7 10" id="KW-0808">Transferase</keyword>
<evidence type="ECO:0000259" key="12">
    <source>
        <dbReference type="PROSITE" id="PS51464"/>
    </source>
</evidence>
<dbReference type="Gene3D" id="3.60.20.10">
    <property type="entry name" value="Glutamine Phosphoribosylpyrophosphate, subunit 1, domain 1"/>
    <property type="match status" value="1"/>
</dbReference>
<dbReference type="InterPro" id="IPR035490">
    <property type="entry name" value="GlmS/FrlB_SIS"/>
</dbReference>
<dbReference type="GO" id="GO:0046349">
    <property type="term" value="P:amino sugar biosynthetic process"/>
    <property type="evidence" value="ECO:0007669"/>
    <property type="project" value="UniProtKB-ARBA"/>
</dbReference>
<dbReference type="GO" id="GO:0005829">
    <property type="term" value="C:cytosol"/>
    <property type="evidence" value="ECO:0007669"/>
    <property type="project" value="TreeGrafter"/>
</dbReference>
<dbReference type="EC" id="2.6.1.16" evidence="3 10"/>
<dbReference type="Gene3D" id="3.40.50.10490">
    <property type="entry name" value="Glucose-6-phosphate isomerase like protein, domain 1"/>
    <property type="match status" value="2"/>
</dbReference>
<evidence type="ECO:0000256" key="10">
    <source>
        <dbReference type="HAMAP-Rule" id="MF_00164"/>
    </source>
</evidence>
<evidence type="ECO:0000259" key="11">
    <source>
        <dbReference type="PROSITE" id="PS51278"/>
    </source>
</evidence>
<gene>
    <name evidence="10" type="primary">glmS</name>
    <name evidence="13" type="ORF">UW53_C0006G0027</name>
</gene>
<keyword evidence="6 10" id="KW-0032">Aminotransferase</keyword>
<dbReference type="InterPro" id="IPR017932">
    <property type="entry name" value="GATase_2_dom"/>
</dbReference>
<evidence type="ECO:0000313" key="13">
    <source>
        <dbReference type="EMBL" id="KKT59880.1"/>
    </source>
</evidence>
<dbReference type="InterPro" id="IPR035466">
    <property type="entry name" value="GlmS/AgaS_SIS"/>
</dbReference>
<evidence type="ECO:0000256" key="8">
    <source>
        <dbReference type="ARBA" id="ARBA00022737"/>
    </source>
</evidence>
<feature type="domain" description="SIS" evidence="12">
    <location>
        <begin position="471"/>
        <end position="612"/>
    </location>
</feature>
<dbReference type="GO" id="GO:0005975">
    <property type="term" value="P:carbohydrate metabolic process"/>
    <property type="evidence" value="ECO:0007669"/>
    <property type="project" value="UniProtKB-UniRule"/>
</dbReference>
<dbReference type="GO" id="GO:0004360">
    <property type="term" value="F:glutamine-fructose-6-phosphate transaminase (isomerizing) activity"/>
    <property type="evidence" value="ECO:0007669"/>
    <property type="project" value="UniProtKB-UniRule"/>
</dbReference>
<dbReference type="CDD" id="cd05008">
    <property type="entry name" value="SIS_GlmS_GlmD_1"/>
    <property type="match status" value="1"/>
</dbReference>
<dbReference type="GO" id="GO:0097367">
    <property type="term" value="F:carbohydrate derivative binding"/>
    <property type="evidence" value="ECO:0007669"/>
    <property type="project" value="InterPro"/>
</dbReference>
<dbReference type="FunFam" id="3.60.20.10:FF:000006">
    <property type="entry name" value="Glutamine--fructose-6-phosphate aminotransferase [isomerizing]"/>
    <property type="match status" value="1"/>
</dbReference>
<dbReference type="CDD" id="cd00714">
    <property type="entry name" value="GFAT"/>
    <property type="match status" value="1"/>
</dbReference>
<reference evidence="13 14" key="1">
    <citation type="journal article" date="2015" name="Nature">
        <title>rRNA introns, odd ribosomes, and small enigmatic genomes across a large radiation of phyla.</title>
        <authorList>
            <person name="Brown C.T."/>
            <person name="Hug L.A."/>
            <person name="Thomas B.C."/>
            <person name="Sharon I."/>
            <person name="Castelle C.J."/>
            <person name="Singh A."/>
            <person name="Wilkins M.J."/>
            <person name="Williams K.H."/>
            <person name="Banfield J.F."/>
        </authorList>
    </citation>
    <scope>NUCLEOTIDE SEQUENCE [LARGE SCALE GENOMIC DNA]</scope>
</reference>
<proteinExistence type="inferred from homology"/>
<keyword evidence="8" id="KW-0677">Repeat</keyword>
<dbReference type="GO" id="GO:0006487">
    <property type="term" value="P:protein N-linked glycosylation"/>
    <property type="evidence" value="ECO:0007669"/>
    <property type="project" value="TreeGrafter"/>
</dbReference>
<dbReference type="NCBIfam" id="NF001484">
    <property type="entry name" value="PRK00331.1"/>
    <property type="match status" value="1"/>
</dbReference>
<dbReference type="FunFam" id="3.40.50.10490:FF:000001">
    <property type="entry name" value="Glutamine--fructose-6-phosphate aminotransferase [isomerizing]"/>
    <property type="match status" value="1"/>
</dbReference>
<feature type="domain" description="Glutamine amidotransferase type-2" evidence="11">
    <location>
        <begin position="2"/>
        <end position="221"/>
    </location>
</feature>
<dbReference type="InterPro" id="IPR029055">
    <property type="entry name" value="Ntn_hydrolases_N"/>
</dbReference>
<feature type="active site" description="For Fru-6P isomerization activity" evidence="10">
    <location>
        <position position="617"/>
    </location>
</feature>
<dbReference type="HAMAP" id="MF_00164">
    <property type="entry name" value="GlmS"/>
    <property type="match status" value="1"/>
</dbReference>
<organism evidence="13 14">
    <name type="scientific">Candidatus Giovannonibacteria bacterium GW2011_GWA1_44_25</name>
    <dbReference type="NCBI Taxonomy" id="1618645"/>
    <lineage>
        <taxon>Bacteria</taxon>
        <taxon>Candidatus Giovannoniibacteriota</taxon>
    </lineage>
</organism>
<feature type="initiator methionine" description="Removed" evidence="10">
    <location>
        <position position="1"/>
    </location>
</feature>
<sequence>MCGIVGYIGKKNALPIVIDGLKALEYRGYDSAGVALWDGVKIRFEKTAGRVSALESRLSRKSWSGKSAIAHTRWATHGKPSDRNAHPHADCQSGIFVVHNGIIENYAELREALIREGHSFLSETDTEILAHLFERPFLSAGQIFLEDAVLEGLRHVNGTFGLAVISKHDPEKIVVARRGSPIILGIGDGEYLVASDASAVVGITKNVIYLHDNEAAVLTPSKMEIFSTLGGSAFGGNLSKKTLQKPIDKIDWDISEAQKSGHPHFMRKEIFEGPSALENVLLGRLLEEGSAKLGGIVAVRDRLLQAKKIIISACGTSYYAGLVGKYYFEELAKIPASVEYASEFRYSNPVIDPDTVAIFVSQSGETADTLEALREAKKRGALTLGVVNVVGSTIARESDAGIYNHAGPEIGVASTKAFISQLGALVLLALFLGRERGAVSDVLGQKLVMELKALPAKMKKVLAGDAGVKKLAEKYSKYKNFLYLGRKYNFPVALEGALKLKEISYRHAEGYASGEMKHGPIALIDENFPTVALAPKDPVYEKILSNIQEIKARNGRVLAVATEGDEKIGKLADDVIFIPQTLEMLTPILSVIPLQLFAYHTAALLGLDVDKPRNLAKSVTVE</sequence>
<dbReference type="PANTHER" id="PTHR10937:SF0">
    <property type="entry name" value="GLUTAMINE--FRUCTOSE-6-PHOSPHATE TRANSAMINASE (ISOMERIZING)"/>
    <property type="match status" value="1"/>
</dbReference>
<accession>A0A0G1IL31</accession>